<evidence type="ECO:0000256" key="1">
    <source>
        <dbReference type="ARBA" id="ARBA00022801"/>
    </source>
</evidence>
<evidence type="ECO:0000313" key="5">
    <source>
        <dbReference type="EMBL" id="CAB4649774.1"/>
    </source>
</evidence>
<dbReference type="Pfam" id="PF00561">
    <property type="entry name" value="Abhydrolase_1"/>
    <property type="match status" value="1"/>
</dbReference>
<feature type="domain" description="AB hydrolase-1" evidence="2">
    <location>
        <begin position="28"/>
        <end position="277"/>
    </location>
</feature>
<evidence type="ECO:0000313" key="3">
    <source>
        <dbReference type="EMBL" id="CAB4566187.1"/>
    </source>
</evidence>
<evidence type="ECO:0000313" key="4">
    <source>
        <dbReference type="EMBL" id="CAB4586183.1"/>
    </source>
</evidence>
<protein>
    <submittedName>
        <fullName evidence="4">Unannotated protein</fullName>
    </submittedName>
</protein>
<gene>
    <name evidence="3" type="ORF">UFOPK1495_01788</name>
    <name evidence="4" type="ORF">UFOPK1711_01532</name>
    <name evidence="5" type="ORF">UFOPK2143_01205</name>
</gene>
<sequence>MQIDSITVPTSELTYGCLTAGDSGPLALCLHGFPDTAHGWRYLLPALADAGYRAVAPFMRGYAPTSIPADGQYHVATLARDATVLHEALGGDSDAVIIGHDWGALATYGAASFAPDRWRRVVTAAVPPASSMASAMMTYDQLKRSWYMFFFQVGLSDFVVSMNDLEFIERLWADWSPGHDATLDMHHIRESIGSPEHLAAALGYYRATWGTEPVSSAYQEIQDVLGTPPPQPTLYIHGRNDGCIGVEFAENAAAGLSVGSSAAIIEDAGHFTQVEKPEEFNRLVLEFIQT</sequence>
<dbReference type="EMBL" id="CAEZVV010000082">
    <property type="protein sequence ID" value="CAB4649774.1"/>
    <property type="molecule type" value="Genomic_DNA"/>
</dbReference>
<dbReference type="Gene3D" id="3.40.50.1820">
    <property type="entry name" value="alpha/beta hydrolase"/>
    <property type="match status" value="1"/>
</dbReference>
<accession>A0A6J6FGN9</accession>
<proteinExistence type="predicted"/>
<dbReference type="InterPro" id="IPR000639">
    <property type="entry name" value="Epox_hydrolase-like"/>
</dbReference>
<dbReference type="AlphaFoldDB" id="A0A6J6FGN9"/>
<dbReference type="EMBL" id="CAEZTR010000117">
    <property type="protein sequence ID" value="CAB4586183.1"/>
    <property type="molecule type" value="Genomic_DNA"/>
</dbReference>
<dbReference type="InterPro" id="IPR029058">
    <property type="entry name" value="AB_hydrolase_fold"/>
</dbReference>
<dbReference type="PANTHER" id="PTHR43329">
    <property type="entry name" value="EPOXIDE HYDROLASE"/>
    <property type="match status" value="1"/>
</dbReference>
<name>A0A6J6FGN9_9ZZZZ</name>
<reference evidence="4" key="1">
    <citation type="submission" date="2020-05" db="EMBL/GenBank/DDBJ databases">
        <authorList>
            <person name="Chiriac C."/>
            <person name="Salcher M."/>
            <person name="Ghai R."/>
            <person name="Kavagutti S V."/>
        </authorList>
    </citation>
    <scope>NUCLEOTIDE SEQUENCE</scope>
</reference>
<dbReference type="PRINTS" id="PR00412">
    <property type="entry name" value="EPOXHYDRLASE"/>
</dbReference>
<organism evidence="4">
    <name type="scientific">freshwater metagenome</name>
    <dbReference type="NCBI Taxonomy" id="449393"/>
    <lineage>
        <taxon>unclassified sequences</taxon>
        <taxon>metagenomes</taxon>
        <taxon>ecological metagenomes</taxon>
    </lineage>
</organism>
<dbReference type="GO" id="GO:0016787">
    <property type="term" value="F:hydrolase activity"/>
    <property type="evidence" value="ECO:0007669"/>
    <property type="project" value="UniProtKB-KW"/>
</dbReference>
<dbReference type="EMBL" id="CAEZSU010000263">
    <property type="protein sequence ID" value="CAB4566187.1"/>
    <property type="molecule type" value="Genomic_DNA"/>
</dbReference>
<dbReference type="InterPro" id="IPR000073">
    <property type="entry name" value="AB_hydrolase_1"/>
</dbReference>
<keyword evidence="1" id="KW-0378">Hydrolase</keyword>
<dbReference type="SUPFAM" id="SSF53474">
    <property type="entry name" value="alpha/beta-Hydrolases"/>
    <property type="match status" value="1"/>
</dbReference>
<evidence type="ECO:0000259" key="2">
    <source>
        <dbReference type="Pfam" id="PF00561"/>
    </source>
</evidence>